<dbReference type="SUPFAM" id="SSF48557">
    <property type="entry name" value="L-aspartase-like"/>
    <property type="match status" value="1"/>
</dbReference>
<evidence type="ECO:0000256" key="3">
    <source>
        <dbReference type="ARBA" id="ARBA00025012"/>
    </source>
</evidence>
<name>A0A806KKY0_9BACT</name>
<dbReference type="PROSITE" id="PS00163">
    <property type="entry name" value="FUMARATE_LYASES"/>
    <property type="match status" value="1"/>
</dbReference>
<organism evidence="5">
    <name type="scientific">uncultured bacterium contig00054</name>
    <dbReference type="NCBI Taxonomy" id="1181538"/>
    <lineage>
        <taxon>Bacteria</taxon>
        <taxon>environmental samples</taxon>
    </lineage>
</organism>
<proteinExistence type="predicted"/>
<feature type="domain" description="Adenylosuccinate lyase C-terminal" evidence="4">
    <location>
        <begin position="377"/>
        <end position="467"/>
    </location>
</feature>
<dbReference type="Gene3D" id="1.20.200.10">
    <property type="entry name" value="Fumarase/aspartase (Central domain)"/>
    <property type="match status" value="1"/>
</dbReference>
<dbReference type="InterPro" id="IPR019468">
    <property type="entry name" value="AdenyloSucc_lyase_C"/>
</dbReference>
<dbReference type="GO" id="GO:0006188">
    <property type="term" value="P:IMP biosynthetic process"/>
    <property type="evidence" value="ECO:0007669"/>
    <property type="project" value="InterPro"/>
</dbReference>
<dbReference type="PANTHER" id="PTHR43172">
    <property type="entry name" value="ADENYLOSUCCINATE LYASE"/>
    <property type="match status" value="1"/>
</dbReference>
<dbReference type="EMBL" id="JQ844253">
    <property type="protein sequence ID" value="AGS53850.1"/>
    <property type="molecule type" value="Genomic_DNA"/>
</dbReference>
<dbReference type="SMART" id="SM00998">
    <property type="entry name" value="ADSL_C"/>
    <property type="match status" value="1"/>
</dbReference>
<dbReference type="GO" id="GO:0070626">
    <property type="term" value="F:(S)-2-(5-amino-1-(5-phospho-D-ribosyl)imidazole-4-carboxamido) succinate lyase (fumarate-forming) activity"/>
    <property type="evidence" value="ECO:0007669"/>
    <property type="project" value="TreeGrafter"/>
</dbReference>
<dbReference type="InterPro" id="IPR000362">
    <property type="entry name" value="Fumarate_lyase_fam"/>
</dbReference>
<dbReference type="InterPro" id="IPR020557">
    <property type="entry name" value="Fumarate_lyase_CS"/>
</dbReference>
<keyword evidence="1" id="KW-0658">Purine biosynthesis</keyword>
<dbReference type="InterPro" id="IPR024083">
    <property type="entry name" value="Fumarase/histidase_N"/>
</dbReference>
<dbReference type="Gene3D" id="1.10.40.30">
    <property type="entry name" value="Fumarase/aspartase (C-terminal domain)"/>
    <property type="match status" value="1"/>
</dbReference>
<dbReference type="PANTHER" id="PTHR43172:SF1">
    <property type="entry name" value="ADENYLOSUCCINATE LYASE"/>
    <property type="match status" value="1"/>
</dbReference>
<comment type="function">
    <text evidence="3">Catalyzes two reactions in de novo purine nucleotide biosynthesis. Catalyzes the breakdown of 5-aminoimidazole- (N-succinylocarboxamide) ribotide (SAICAR or 2-[5-amino-1-(5-phospho-beta-D-ribosyl)imidazole-4-carboxamido]succinate) to 5-aminoimidazole-4-carboxamide ribotide (AICAR or 5-amino-1-(5-phospho-beta-D-ribosyl)imidazole-4-carboxamide) and fumarate, and of adenylosuccinate (ADS or N(6)-(1,2-dicarboxyethyl)-AMP) to adenosine monophosphate (AMP) and fumarate.</text>
</comment>
<dbReference type="GO" id="GO:0004018">
    <property type="term" value="F:N6-(1,2-dicarboxyethyl)AMP AMP-lyase (fumarate-forming) activity"/>
    <property type="evidence" value="ECO:0007669"/>
    <property type="project" value="InterPro"/>
</dbReference>
<dbReference type="Pfam" id="PF08328">
    <property type="entry name" value="ASL_C"/>
    <property type="match status" value="1"/>
</dbReference>
<dbReference type="PRINTS" id="PR00149">
    <property type="entry name" value="FUMRATELYASE"/>
</dbReference>
<accession>A0A806KKY0</accession>
<sequence length="476" mass="52213">MVARNIFESISPIDHRYSISESAVFKALVPWISEEALIASCVKAEISLICAHLRVRGEMTDALKAQLEKCEGEIDPADVYAEEEKTHHNIRALVNVLKQKVPPQTAPLVHLGATSVDILDTSLSWRMAGVTREVVLPYLRKLEIALCNFTAKEADTPQVGRTHGQHAVPITLGFAIAEYVSRLGKSILEIEKRSKELKGKLSGAVGAYNATSMIVKDPQDLERIYLEELGLEPSEHSTQLVEPEYLLRLLLEFNVAFGIIANLADDLRNLQRSEIGEVREGFSADQVGSSTMPQKRNPWNSEHVKSLWKAFMPRVNTFFMDQISEHQRDLSNSASQRFIADYVAGFCLAVSRMTKVIEGLGADKERLLANLRGGGIPGGIMAEPAYILLAETGVSDAHEVIRKITLTAEKENISFAAALAKEPGTLEKIGGKLAELGLIASAGEVLSFFEKPQAYCGLASQKAKTLAEKYKTLMGG</sequence>
<dbReference type="EC" id="4.3.2.2" evidence="5"/>
<evidence type="ECO:0000313" key="5">
    <source>
        <dbReference type="EMBL" id="AGS53850.1"/>
    </source>
</evidence>
<dbReference type="Pfam" id="PF00206">
    <property type="entry name" value="Lyase_1"/>
    <property type="match status" value="1"/>
</dbReference>
<dbReference type="CDD" id="cd01595">
    <property type="entry name" value="Adenylsuccinate_lyase_like"/>
    <property type="match status" value="1"/>
</dbReference>
<protein>
    <submittedName>
        <fullName evidence="5">Adenylosuccinate lyase</fullName>
        <ecNumber evidence="5">4.3.2.2</ecNumber>
    </submittedName>
</protein>
<dbReference type="GO" id="GO:0044208">
    <property type="term" value="P:'de novo' AMP biosynthetic process"/>
    <property type="evidence" value="ECO:0007669"/>
    <property type="project" value="TreeGrafter"/>
</dbReference>
<evidence type="ECO:0000259" key="4">
    <source>
        <dbReference type="SMART" id="SM00998"/>
    </source>
</evidence>
<dbReference type="GO" id="GO:0005829">
    <property type="term" value="C:cytosol"/>
    <property type="evidence" value="ECO:0007669"/>
    <property type="project" value="TreeGrafter"/>
</dbReference>
<keyword evidence="2 5" id="KW-0456">Lyase</keyword>
<dbReference type="Gene3D" id="1.10.275.10">
    <property type="entry name" value="Fumarase/aspartase (N-terminal domain)"/>
    <property type="match status" value="1"/>
</dbReference>
<dbReference type="InterPro" id="IPR008948">
    <property type="entry name" value="L-Aspartase-like"/>
</dbReference>
<evidence type="ECO:0000256" key="1">
    <source>
        <dbReference type="ARBA" id="ARBA00022755"/>
    </source>
</evidence>
<evidence type="ECO:0000256" key="2">
    <source>
        <dbReference type="ARBA" id="ARBA00023239"/>
    </source>
</evidence>
<dbReference type="PRINTS" id="PR00145">
    <property type="entry name" value="ARGSUCLYASE"/>
</dbReference>
<dbReference type="AlphaFoldDB" id="A0A806KKY0"/>
<dbReference type="InterPro" id="IPR013539">
    <property type="entry name" value="PurB_C"/>
</dbReference>
<dbReference type="InterPro" id="IPR022761">
    <property type="entry name" value="Fumarate_lyase_N"/>
</dbReference>
<reference evidence="5" key="1">
    <citation type="submission" date="2012-03" db="EMBL/GenBank/DDBJ databases">
        <title>Functional metagenomics reveals considerable lignocellulase gene clusters in the gut microbiome of a wood-feeding higher termite.</title>
        <authorList>
            <person name="Liu N."/>
        </authorList>
    </citation>
    <scope>NUCLEOTIDE SEQUENCE</scope>
</reference>